<organism evidence="17 18">
    <name type="scientific">Grimontia marina</name>
    <dbReference type="NCBI Taxonomy" id="646534"/>
    <lineage>
        <taxon>Bacteria</taxon>
        <taxon>Pseudomonadati</taxon>
        <taxon>Pseudomonadota</taxon>
        <taxon>Gammaproteobacteria</taxon>
        <taxon>Vibrionales</taxon>
        <taxon>Vibrionaceae</taxon>
        <taxon>Grimontia</taxon>
    </lineage>
</organism>
<dbReference type="Gene3D" id="3.40.50.12780">
    <property type="entry name" value="N-terminal domain of ligase-like"/>
    <property type="match status" value="1"/>
</dbReference>
<dbReference type="NCBIfam" id="NF006523">
    <property type="entry name" value="PRK08974.1"/>
    <property type="match status" value="1"/>
</dbReference>
<dbReference type="GO" id="GO:0004467">
    <property type="term" value="F:long-chain fatty acid-CoA ligase activity"/>
    <property type="evidence" value="ECO:0007669"/>
    <property type="project" value="UniProtKB-EC"/>
</dbReference>
<evidence type="ECO:0000256" key="1">
    <source>
        <dbReference type="ARBA" id="ARBA00001946"/>
    </source>
</evidence>
<keyword evidence="5 17" id="KW-0436">Ligase</keyword>
<evidence type="ECO:0000313" key="17">
    <source>
        <dbReference type="EMBL" id="CZF77605.1"/>
    </source>
</evidence>
<evidence type="ECO:0000256" key="10">
    <source>
        <dbReference type="ARBA" id="ARBA00023098"/>
    </source>
</evidence>
<evidence type="ECO:0000259" key="16">
    <source>
        <dbReference type="Pfam" id="PF13193"/>
    </source>
</evidence>
<comment type="cofactor">
    <cofactor evidence="1">
        <name>Mg(2+)</name>
        <dbReference type="ChEBI" id="CHEBI:18420"/>
    </cofactor>
</comment>
<keyword evidence="11" id="KW-0472">Membrane</keyword>
<keyword evidence="7" id="KW-0276">Fatty acid metabolism</keyword>
<dbReference type="OrthoDB" id="9803968at2"/>
<dbReference type="FunFam" id="3.30.300.30:FF:000006">
    <property type="entry name" value="Long-chain-fatty-acid--CoA ligase FadD"/>
    <property type="match status" value="1"/>
</dbReference>
<reference evidence="18" key="1">
    <citation type="submission" date="2016-02" db="EMBL/GenBank/DDBJ databases">
        <authorList>
            <person name="Rodrigo-Torres Lidia"/>
            <person name="Arahal R.David."/>
        </authorList>
    </citation>
    <scope>NUCLEOTIDE SEQUENCE [LARGE SCALE GENOMIC DNA]</scope>
    <source>
        <strain evidence="18">CECT 8713</strain>
    </source>
</reference>
<dbReference type="SUPFAM" id="SSF56801">
    <property type="entry name" value="Acetyl-CoA synthetase-like"/>
    <property type="match status" value="1"/>
</dbReference>
<dbReference type="EC" id="6.2.1.3" evidence="12"/>
<dbReference type="InterPro" id="IPR000873">
    <property type="entry name" value="AMP-dep_synth/lig_dom"/>
</dbReference>
<feature type="domain" description="AMP-dependent synthetase/ligase" evidence="15">
    <location>
        <begin position="29"/>
        <end position="419"/>
    </location>
</feature>
<evidence type="ECO:0000256" key="14">
    <source>
        <dbReference type="ARBA" id="ARBA00042773"/>
    </source>
</evidence>
<feature type="domain" description="AMP-binding enzyme C-terminal" evidence="16">
    <location>
        <begin position="470"/>
        <end position="544"/>
    </location>
</feature>
<dbReference type="CDD" id="cd05936">
    <property type="entry name" value="FC-FACS_FadD_like"/>
    <property type="match status" value="1"/>
</dbReference>
<evidence type="ECO:0000313" key="18">
    <source>
        <dbReference type="Proteomes" id="UP000073601"/>
    </source>
</evidence>
<dbReference type="Pfam" id="PF00501">
    <property type="entry name" value="AMP-binding"/>
    <property type="match status" value="1"/>
</dbReference>
<dbReference type="InterPro" id="IPR045851">
    <property type="entry name" value="AMP-bd_C_sf"/>
</dbReference>
<dbReference type="PANTHER" id="PTHR43767">
    <property type="entry name" value="LONG-CHAIN-FATTY-ACID--COA LIGASE"/>
    <property type="match status" value="1"/>
</dbReference>
<comment type="pathway">
    <text evidence="3">Lipid metabolism; fatty acid beta-oxidation.</text>
</comment>
<keyword evidence="8" id="KW-0067">ATP-binding</keyword>
<dbReference type="EMBL" id="FIZY01000001">
    <property type="protein sequence ID" value="CZF77605.1"/>
    <property type="molecule type" value="Genomic_DNA"/>
</dbReference>
<evidence type="ECO:0000256" key="13">
    <source>
        <dbReference type="ARBA" id="ARBA00039545"/>
    </source>
</evidence>
<dbReference type="FunFam" id="3.40.50.12780:FF:000003">
    <property type="entry name" value="Long-chain-fatty-acid--CoA ligase FadD"/>
    <property type="match status" value="1"/>
</dbReference>
<evidence type="ECO:0000256" key="11">
    <source>
        <dbReference type="ARBA" id="ARBA00023136"/>
    </source>
</evidence>
<dbReference type="InterPro" id="IPR042099">
    <property type="entry name" value="ANL_N_sf"/>
</dbReference>
<dbReference type="Proteomes" id="UP000073601">
    <property type="component" value="Unassembled WGS sequence"/>
</dbReference>
<name>A0A128EU38_9GAMM</name>
<keyword evidence="9" id="KW-0460">Magnesium</keyword>
<accession>A0A128EU38</accession>
<keyword evidence="6" id="KW-0547">Nucleotide-binding</keyword>
<dbReference type="PROSITE" id="PS00455">
    <property type="entry name" value="AMP_BINDING"/>
    <property type="match status" value="1"/>
</dbReference>
<dbReference type="RefSeq" id="WP_062704939.1">
    <property type="nucleotide sequence ID" value="NZ_CAWRCI010000001.1"/>
</dbReference>
<evidence type="ECO:0000259" key="15">
    <source>
        <dbReference type="Pfam" id="PF00501"/>
    </source>
</evidence>
<dbReference type="InterPro" id="IPR025110">
    <property type="entry name" value="AMP-bd_C"/>
</dbReference>
<dbReference type="InterPro" id="IPR020845">
    <property type="entry name" value="AMP-binding_CS"/>
</dbReference>
<comment type="similarity">
    <text evidence="4">Belongs to the ATP-dependent AMP-binding enzyme family.</text>
</comment>
<evidence type="ECO:0000256" key="3">
    <source>
        <dbReference type="ARBA" id="ARBA00005005"/>
    </source>
</evidence>
<keyword evidence="10" id="KW-0443">Lipid metabolism</keyword>
<dbReference type="GO" id="GO:0005524">
    <property type="term" value="F:ATP binding"/>
    <property type="evidence" value="ECO:0007669"/>
    <property type="project" value="UniProtKB-KW"/>
</dbReference>
<evidence type="ECO:0000256" key="8">
    <source>
        <dbReference type="ARBA" id="ARBA00022840"/>
    </source>
</evidence>
<dbReference type="Gene3D" id="3.30.300.30">
    <property type="match status" value="1"/>
</dbReference>
<proteinExistence type="inferred from homology"/>
<dbReference type="SMR" id="A0A128EU38"/>
<evidence type="ECO:0000256" key="9">
    <source>
        <dbReference type="ARBA" id="ARBA00022842"/>
    </source>
</evidence>
<dbReference type="AlphaFoldDB" id="A0A128EU38"/>
<dbReference type="Pfam" id="PF13193">
    <property type="entry name" value="AMP-binding_C"/>
    <property type="match status" value="1"/>
</dbReference>
<dbReference type="GO" id="GO:0016020">
    <property type="term" value="C:membrane"/>
    <property type="evidence" value="ECO:0007669"/>
    <property type="project" value="UniProtKB-SubCell"/>
</dbReference>
<gene>
    <name evidence="17" type="primary">fadD_1</name>
    <name evidence="17" type="ORF">GMA8713_00244</name>
</gene>
<evidence type="ECO:0000256" key="12">
    <source>
        <dbReference type="ARBA" id="ARBA00026121"/>
    </source>
</evidence>
<evidence type="ECO:0000256" key="4">
    <source>
        <dbReference type="ARBA" id="ARBA00006432"/>
    </source>
</evidence>
<keyword evidence="18" id="KW-1185">Reference proteome</keyword>
<dbReference type="InterPro" id="IPR050237">
    <property type="entry name" value="ATP-dep_AMP-bd_enzyme"/>
</dbReference>
<protein>
    <recommendedName>
        <fullName evidence="13">Long-chain-fatty-acid--CoA ligase</fullName>
        <ecNumber evidence="12">6.2.1.3</ecNumber>
    </recommendedName>
    <alternativeName>
        <fullName evidence="14">Long-chain acyl-CoA synthetase</fullName>
    </alternativeName>
</protein>
<evidence type="ECO:0000256" key="6">
    <source>
        <dbReference type="ARBA" id="ARBA00022741"/>
    </source>
</evidence>
<dbReference type="PANTHER" id="PTHR43767:SF8">
    <property type="entry name" value="LONG-CHAIN-FATTY-ACID--COA LIGASE"/>
    <property type="match status" value="1"/>
</dbReference>
<sequence>MDKVWLNRYPSDVPAEISSDMSPSLVEMFEKSVQKYADQTAFINMGQVMTFRKLEERSRAFAAYLQNDLGLKKGDRVAVMMPNLLQYPIALFGILRAGCVVVNVNPLYTPRELEHQLNDSGATAIVIVSNFAHTLEKIVDNTSVRHVILTSLGDQLPRAKGTIVNFVVKYIKKMVPKYNLPHATSMRLALKRGRRMQYVKPFMTGDDIAFLQYTGGTTGVAKGAVLTHNNMLANLNQAKAMYAPVLKEGRELVVTALPLYHVFALTVNGLLFIEMGGQNLLITNPRDIPAFVKELKQHPFTAITGVNTLFNALLNNEDFHELDFSNLSLTVGGGMAVQRAVAESWMKLTGKHLLEGYGLTECSPLVAAYPYDLKEYNGSIGLPVPSTDVRIVDEEGNVLPNDQIGELQVRGPQVMQGYWQRPEATKEVITEDGWLSTGDIVKFDDDGFLHIVDRKKDMILVSGFNVYPNEIEDVVALHGKVLEVAAIGQPHETSGEIVKICVVKRDPSLTKDELLAHCREHLTGYKVPKVVEFREELPKTNVGKILRRALREEQDAKSAEV</sequence>
<evidence type="ECO:0000256" key="5">
    <source>
        <dbReference type="ARBA" id="ARBA00022598"/>
    </source>
</evidence>
<comment type="subcellular location">
    <subcellularLocation>
        <location evidence="2">Membrane</location>
        <topology evidence="2">Peripheral membrane protein</topology>
    </subcellularLocation>
</comment>
<evidence type="ECO:0000256" key="7">
    <source>
        <dbReference type="ARBA" id="ARBA00022832"/>
    </source>
</evidence>
<evidence type="ECO:0000256" key="2">
    <source>
        <dbReference type="ARBA" id="ARBA00004170"/>
    </source>
</evidence>